<dbReference type="AlphaFoldDB" id="A0ABD4TJX4"/>
<comment type="caution">
    <text evidence="1">The sequence shown here is derived from an EMBL/GenBank/DDBJ whole genome shotgun (WGS) entry which is preliminary data.</text>
</comment>
<dbReference type="EMBL" id="VOTZ01000002">
    <property type="protein sequence ID" value="MCQ1537645.1"/>
    <property type="molecule type" value="Genomic_DNA"/>
</dbReference>
<organism evidence="1 2">
    <name type="scientific">Methanocalculus taiwanensis</name>
    <dbReference type="NCBI Taxonomy" id="106207"/>
    <lineage>
        <taxon>Archaea</taxon>
        <taxon>Methanobacteriati</taxon>
        <taxon>Methanobacteriota</taxon>
        <taxon>Stenosarchaea group</taxon>
        <taxon>Methanomicrobia</taxon>
        <taxon>Methanomicrobiales</taxon>
        <taxon>Methanocalculaceae</taxon>
        <taxon>Methanocalculus</taxon>
    </lineage>
</organism>
<reference evidence="1 2" key="1">
    <citation type="submission" date="2019-08" db="EMBL/GenBank/DDBJ databases">
        <authorList>
            <person name="Chen S.-C."/>
            <person name="Lai M.-C."/>
            <person name="You Y.-T."/>
        </authorList>
    </citation>
    <scope>NUCLEOTIDE SEQUENCE [LARGE SCALE GENOMIC DNA]</scope>
    <source>
        <strain evidence="1 2">P2F9704a</strain>
    </source>
</reference>
<accession>A0ABD4TJX4</accession>
<evidence type="ECO:0008006" key="3">
    <source>
        <dbReference type="Google" id="ProtNLM"/>
    </source>
</evidence>
<evidence type="ECO:0000313" key="1">
    <source>
        <dbReference type="EMBL" id="MCQ1537645.1"/>
    </source>
</evidence>
<sequence>MTDYRCTICGEKAVGCQVYGCSGSYVCLLHADAHLLNLKPGERKEWGACYFLRFLESDTDE</sequence>
<proteinExistence type="predicted"/>
<protein>
    <recommendedName>
        <fullName evidence="3">UBP-type domain-containing protein</fullName>
    </recommendedName>
</protein>
<evidence type="ECO:0000313" key="2">
    <source>
        <dbReference type="Proteomes" id="UP001524383"/>
    </source>
</evidence>
<name>A0ABD4TJX4_9EURY</name>
<gene>
    <name evidence="1" type="ORF">FTO68_01380</name>
</gene>
<dbReference type="Proteomes" id="UP001524383">
    <property type="component" value="Unassembled WGS sequence"/>
</dbReference>
<keyword evidence="2" id="KW-1185">Reference proteome</keyword>